<comment type="caution">
    <text evidence="1">The sequence shown here is derived from an EMBL/GenBank/DDBJ whole genome shotgun (WGS) entry which is preliminary data.</text>
</comment>
<gene>
    <name evidence="1" type="primary">g9144</name>
    <name evidence="1" type="ORF">NpPPO83_00009144</name>
</gene>
<dbReference type="Proteomes" id="UP001165186">
    <property type="component" value="Unassembled WGS sequence"/>
</dbReference>
<proteinExistence type="predicted"/>
<sequence length="607" mass="66501">MASSSAGPSHLAVDAKPFPFSFPSRHTALLVIDMQRDFLLETGFSHSVGANLSAVQQCVRPVMRLLDACRDARLPIFHTRVGFEPDLSDCPSITLARQAPAHGNAGLTVGDRGSMGRYLVRGEYGHDIIDELRPLPGEIVVDKPGKGAFWNTELLHKLKARAITHLLVAGVSTECCLSSTIREASDRGLECLMSSLYRKIEVYKGNDPAVWIHLESREAVLEAAKAVEEKWPNPRERPPLFGIPFSIKDSIDIAGYQTTTACPPLTRMASTSAPVYEKIIANGGIFIGKTNMDQLGTGMTGCRSPEGTPHSTYHKDYIAGGSSSGSSVSVIEGYDAADRYSKPPIAFERHINAVGPQRQTFRFGIPPPEALDACHPLYRKIFNHVIRKLVSIGGVLKPLDWTPFEKAGKLLYDGTFVTERLANHPDDWLEKNRKYLHPTIVQVMDEVVARQSTAIQAYRDQQAKALYTRRAEEIFSAGANGVDVIVTPTAPAHWTIEEVLADPIKKNSALGEYTHAANVLDLCAVSVPAGLYPLDELLGTEGNEGRLPFGVQFMGGSRMDAELLEIARRFEQSLDPTAPDEKNGNGSGNTSRKRSRDETLVEEMNTE</sequence>
<reference evidence="1" key="1">
    <citation type="submission" date="2024-09" db="EMBL/GenBank/DDBJ databases">
        <title>Draft Genome Sequences of Neofusicoccum parvum.</title>
        <authorList>
            <person name="Ashida A."/>
            <person name="Camagna M."/>
            <person name="Tanaka A."/>
            <person name="Takemoto D."/>
        </authorList>
    </citation>
    <scope>NUCLEOTIDE SEQUENCE</scope>
    <source>
        <strain evidence="1">PPO83</strain>
    </source>
</reference>
<evidence type="ECO:0000313" key="1">
    <source>
        <dbReference type="EMBL" id="GME42106.1"/>
    </source>
</evidence>
<accession>A0ACB5SI09</accession>
<evidence type="ECO:0000313" key="2">
    <source>
        <dbReference type="Proteomes" id="UP001165186"/>
    </source>
</evidence>
<name>A0ACB5SI09_9PEZI</name>
<keyword evidence="2" id="KW-1185">Reference proteome</keyword>
<organism evidence="1 2">
    <name type="scientific">Neofusicoccum parvum</name>
    <dbReference type="NCBI Taxonomy" id="310453"/>
    <lineage>
        <taxon>Eukaryota</taxon>
        <taxon>Fungi</taxon>
        <taxon>Dikarya</taxon>
        <taxon>Ascomycota</taxon>
        <taxon>Pezizomycotina</taxon>
        <taxon>Dothideomycetes</taxon>
        <taxon>Dothideomycetes incertae sedis</taxon>
        <taxon>Botryosphaeriales</taxon>
        <taxon>Botryosphaeriaceae</taxon>
        <taxon>Neofusicoccum</taxon>
    </lineage>
</organism>
<protein>
    <submittedName>
        <fullName evidence="1">Amidase</fullName>
    </submittedName>
</protein>
<dbReference type="EMBL" id="BSXG01000101">
    <property type="protein sequence ID" value="GME42106.1"/>
    <property type="molecule type" value="Genomic_DNA"/>
</dbReference>